<dbReference type="AlphaFoldDB" id="A0A0D9VWA9"/>
<accession>A0A0D9VWA9</accession>
<evidence type="ECO:0000256" key="1">
    <source>
        <dbReference type="SAM" id="MobiDB-lite"/>
    </source>
</evidence>
<keyword evidence="3" id="KW-1185">Reference proteome</keyword>
<name>A0A0D9VWA9_9ORYZ</name>
<feature type="compositionally biased region" description="Basic and acidic residues" evidence="1">
    <location>
        <begin position="1"/>
        <end position="17"/>
    </location>
</feature>
<reference evidence="3" key="2">
    <citation type="submission" date="2013-12" db="EMBL/GenBank/DDBJ databases">
        <authorList>
            <person name="Yu Y."/>
            <person name="Lee S."/>
            <person name="de Baynast K."/>
            <person name="Wissotski M."/>
            <person name="Liu L."/>
            <person name="Talag J."/>
            <person name="Goicoechea J."/>
            <person name="Angelova A."/>
            <person name="Jetty R."/>
            <person name="Kudrna D."/>
            <person name="Golser W."/>
            <person name="Rivera L."/>
            <person name="Zhang J."/>
            <person name="Wing R."/>
        </authorList>
    </citation>
    <scope>NUCLEOTIDE SEQUENCE</scope>
</reference>
<evidence type="ECO:0000313" key="2">
    <source>
        <dbReference type="EnsemblPlants" id="LPERR03G21350.1"/>
    </source>
</evidence>
<proteinExistence type="predicted"/>
<dbReference type="EnsemblPlants" id="LPERR03G21350.1">
    <property type="protein sequence ID" value="LPERR03G21350.1"/>
    <property type="gene ID" value="LPERR03G21350"/>
</dbReference>
<protein>
    <recommendedName>
        <fullName evidence="4">RNase H type-1 domain-containing protein</fullName>
    </recommendedName>
</protein>
<reference evidence="2 3" key="1">
    <citation type="submission" date="2012-08" db="EMBL/GenBank/DDBJ databases">
        <title>Oryza genome evolution.</title>
        <authorList>
            <person name="Wing R.A."/>
        </authorList>
    </citation>
    <scope>NUCLEOTIDE SEQUENCE</scope>
</reference>
<dbReference type="eggNOG" id="ENOG502R4X0">
    <property type="taxonomic scope" value="Eukaryota"/>
</dbReference>
<dbReference type="HOGENOM" id="CLU_514254_0_0_1"/>
<evidence type="ECO:0008006" key="4">
    <source>
        <dbReference type="Google" id="ProtNLM"/>
    </source>
</evidence>
<evidence type="ECO:0000313" key="3">
    <source>
        <dbReference type="Proteomes" id="UP000032180"/>
    </source>
</evidence>
<sequence>MLQQGKPERSRERDLPGQEKVSSIVSACSQRHRSRRRVELPAVVGHHDPHRIAIFPYAPRTSPSRAVTEEIAGLPLQLRRDVAVAYLVSPGTRRDCSFLKRSFYTTVDSTQFQPLSPREDLLVDLMAVRKTWDSTETSKYKMEESYNPASFMKMLEGDQDLCKEHMDIESLKDSYFKSVRPALIARCLLSPHSINHEEARALYREYKRILGSVPKFITSYYLMVNLFNMTEENRYHFLNFFKGECGACVKKDGTADLTIIILKGNQVVKCKVFHDIPCQEKEKDRAEAIAVYLLLKTGIDLKIECLQVCTNSDMADKVLRGAHNFTGKENDLELYKLLKYMGRYYKKLISQWEPREKLTMIDSLMRAADFQRPLQISHISKKWAHLLNGYPVFNFAQVKNRKLKKFDDQFSKLKNIEEFCHLEVEHQNKLNALWHITNALRPSKVVLALKDIESVPNIEEYIAEFFGDPVVDVTKTVTSKTCQVTFSMRSKFHQTSSKDLVVFDSTVPKKTYYTENALTVLLTTPDERDI</sequence>
<reference evidence="2" key="3">
    <citation type="submission" date="2015-04" db="UniProtKB">
        <authorList>
            <consortium name="EnsemblPlants"/>
        </authorList>
    </citation>
    <scope>IDENTIFICATION</scope>
</reference>
<feature type="region of interest" description="Disordered" evidence="1">
    <location>
        <begin position="1"/>
        <end position="25"/>
    </location>
</feature>
<organism evidence="2 3">
    <name type="scientific">Leersia perrieri</name>
    <dbReference type="NCBI Taxonomy" id="77586"/>
    <lineage>
        <taxon>Eukaryota</taxon>
        <taxon>Viridiplantae</taxon>
        <taxon>Streptophyta</taxon>
        <taxon>Embryophyta</taxon>
        <taxon>Tracheophyta</taxon>
        <taxon>Spermatophyta</taxon>
        <taxon>Magnoliopsida</taxon>
        <taxon>Liliopsida</taxon>
        <taxon>Poales</taxon>
        <taxon>Poaceae</taxon>
        <taxon>BOP clade</taxon>
        <taxon>Oryzoideae</taxon>
        <taxon>Oryzeae</taxon>
        <taxon>Oryzinae</taxon>
        <taxon>Leersia</taxon>
    </lineage>
</organism>
<dbReference type="Proteomes" id="UP000032180">
    <property type="component" value="Chromosome 3"/>
</dbReference>
<dbReference type="Gramene" id="LPERR03G21350.1">
    <property type="protein sequence ID" value="LPERR03G21350.1"/>
    <property type="gene ID" value="LPERR03G21350"/>
</dbReference>